<dbReference type="EMBL" id="JAGHQL010000101">
    <property type="protein sequence ID" value="KAH0538649.1"/>
    <property type="molecule type" value="Genomic_DNA"/>
</dbReference>
<dbReference type="InterPro" id="IPR013154">
    <property type="entry name" value="ADH-like_N"/>
</dbReference>
<feature type="domain" description="Enoyl reductase (ER)" evidence="3">
    <location>
        <begin position="12"/>
        <end position="333"/>
    </location>
</feature>
<evidence type="ECO:0000259" key="3">
    <source>
        <dbReference type="SMART" id="SM00829"/>
    </source>
</evidence>
<dbReference type="InterPro" id="IPR036291">
    <property type="entry name" value="NAD(P)-bd_dom_sf"/>
</dbReference>
<evidence type="ECO:0000256" key="1">
    <source>
        <dbReference type="ARBA" id="ARBA00008072"/>
    </source>
</evidence>
<dbReference type="InterPro" id="IPR011032">
    <property type="entry name" value="GroES-like_sf"/>
</dbReference>
<dbReference type="SMART" id="SM00829">
    <property type="entry name" value="PKS_ER"/>
    <property type="match status" value="1"/>
</dbReference>
<dbReference type="InterPro" id="IPR047122">
    <property type="entry name" value="Trans-enoyl_RdTase-like"/>
</dbReference>
<evidence type="ECO:0000313" key="4">
    <source>
        <dbReference type="EMBL" id="KAH0538649.1"/>
    </source>
</evidence>
<organism evidence="4 5">
    <name type="scientific">Glutinoglossum americanum</name>
    <dbReference type="NCBI Taxonomy" id="1670608"/>
    <lineage>
        <taxon>Eukaryota</taxon>
        <taxon>Fungi</taxon>
        <taxon>Dikarya</taxon>
        <taxon>Ascomycota</taxon>
        <taxon>Pezizomycotina</taxon>
        <taxon>Geoglossomycetes</taxon>
        <taxon>Geoglossales</taxon>
        <taxon>Geoglossaceae</taxon>
        <taxon>Glutinoglossum</taxon>
    </lineage>
</organism>
<dbReference type="InterPro" id="IPR013149">
    <property type="entry name" value="ADH-like_C"/>
</dbReference>
<dbReference type="SUPFAM" id="SSF50129">
    <property type="entry name" value="GroES-like"/>
    <property type="match status" value="1"/>
</dbReference>
<keyword evidence="5" id="KW-1185">Reference proteome</keyword>
<dbReference type="Gene3D" id="3.40.50.720">
    <property type="entry name" value="NAD(P)-binding Rossmann-like Domain"/>
    <property type="match status" value="1"/>
</dbReference>
<reference evidence="4" key="1">
    <citation type="submission" date="2021-03" db="EMBL/GenBank/DDBJ databases">
        <title>Comparative genomics and phylogenomic investigation of the class Geoglossomycetes provide insights into ecological specialization and systematics.</title>
        <authorList>
            <person name="Melie T."/>
            <person name="Pirro S."/>
            <person name="Miller A.N."/>
            <person name="Quandt A."/>
        </authorList>
    </citation>
    <scope>NUCLEOTIDE SEQUENCE</scope>
    <source>
        <strain evidence="4">GBOQ0MN5Z8</strain>
    </source>
</reference>
<name>A0A9P8L3K8_9PEZI</name>
<comment type="similarity">
    <text evidence="1">Belongs to the zinc-containing alcohol dehydrogenase family.</text>
</comment>
<dbReference type="SUPFAM" id="SSF51735">
    <property type="entry name" value="NAD(P)-binding Rossmann-fold domains"/>
    <property type="match status" value="1"/>
</dbReference>
<dbReference type="PANTHER" id="PTHR45348">
    <property type="entry name" value="HYPOTHETICAL OXIDOREDUCTASE (EUROFUNG)"/>
    <property type="match status" value="1"/>
</dbReference>
<dbReference type="PANTHER" id="PTHR45348:SF2">
    <property type="entry name" value="ZINC-TYPE ALCOHOL DEHYDROGENASE-LIKE PROTEIN C2E1P3.01"/>
    <property type="match status" value="1"/>
</dbReference>
<gene>
    <name evidence="4" type="ORF">FGG08_004786</name>
</gene>
<dbReference type="CDD" id="cd08249">
    <property type="entry name" value="enoyl_reductase_like"/>
    <property type="match status" value="1"/>
</dbReference>
<evidence type="ECO:0000313" key="5">
    <source>
        <dbReference type="Proteomes" id="UP000698800"/>
    </source>
</evidence>
<dbReference type="GO" id="GO:0016651">
    <property type="term" value="F:oxidoreductase activity, acting on NAD(P)H"/>
    <property type="evidence" value="ECO:0007669"/>
    <property type="project" value="InterPro"/>
</dbReference>
<accession>A0A9P8L3K8</accession>
<dbReference type="Proteomes" id="UP000698800">
    <property type="component" value="Unassembled WGS sequence"/>
</dbReference>
<dbReference type="Pfam" id="PF08240">
    <property type="entry name" value="ADH_N"/>
    <property type="match status" value="1"/>
</dbReference>
<comment type="caution">
    <text evidence="4">The sequence shown here is derived from an EMBL/GenBank/DDBJ whole genome shotgun (WGS) entry which is preliminary data.</text>
</comment>
<evidence type="ECO:0000256" key="2">
    <source>
        <dbReference type="ARBA" id="ARBA00023002"/>
    </source>
</evidence>
<keyword evidence="2" id="KW-0560">Oxidoreductase</keyword>
<dbReference type="Gene3D" id="3.90.180.10">
    <property type="entry name" value="Medium-chain alcohol dehydrogenases, catalytic domain"/>
    <property type="match status" value="1"/>
</dbReference>
<proteinExistence type="inferred from homology"/>
<dbReference type="InterPro" id="IPR020843">
    <property type="entry name" value="ER"/>
</dbReference>
<sequence>MSFENQAAWQPGPRADLEIKTAPQYIPEAGEILIKNQAVSIQPFDARIRAEAYVNVPYPFILGSTIAGTVEVVGPDVTAFKVGDRVVSDTPTYAHKESTKWGGWQKYVVSKAATTAEIGHADFDQAVALPFALLTAVAALHLYLGVEKLGEGLAKEGEKVLIWGAGGSVGGYAVQYAKSVGYSVIATASPRGFERLKELGASQVLDYRSQDVISQLKSLGPFKYAMTASGDGASQLAIAEILQPVGGKFASTLGGDVDIPSNVERVYGPFSQATQKLQFKDFADWWYRQYLPKVIKENLVEPTPVEKRAGGLAAIQRAADDIATGVAKKKLVLNPQE</sequence>
<dbReference type="AlphaFoldDB" id="A0A9P8L3K8"/>
<protein>
    <recommendedName>
        <fullName evidence="3">Enoyl reductase (ER) domain-containing protein</fullName>
    </recommendedName>
</protein>
<dbReference type="OrthoDB" id="3509362at2759"/>
<dbReference type="Pfam" id="PF00107">
    <property type="entry name" value="ADH_zinc_N"/>
    <property type="match status" value="1"/>
</dbReference>